<accession>A0ABQ6PLZ6</accession>
<dbReference type="EMBL" id="BTPD01000004">
    <property type="protein sequence ID" value="GMQ28999.1"/>
    <property type="molecule type" value="Genomic_DNA"/>
</dbReference>
<protein>
    <recommendedName>
        <fullName evidence="3">Secreted protein</fullName>
    </recommendedName>
</protein>
<proteinExistence type="predicted"/>
<comment type="caution">
    <text evidence="1">The sequence shown here is derived from an EMBL/GenBank/DDBJ whole genome shotgun (WGS) entry which is preliminary data.</text>
</comment>
<evidence type="ECO:0000313" key="2">
    <source>
        <dbReference type="Proteomes" id="UP001338309"/>
    </source>
</evidence>
<gene>
    <name evidence="1" type="ORF">Aconfl_16420</name>
</gene>
<dbReference type="RefSeq" id="WP_338223733.1">
    <property type="nucleotide sequence ID" value="NZ_BTPD01000004.1"/>
</dbReference>
<keyword evidence="2" id="KW-1185">Reference proteome</keyword>
<organism evidence="1 2">
    <name type="scientific">Algoriphagus confluentis</name>
    <dbReference type="NCBI Taxonomy" id="1697556"/>
    <lineage>
        <taxon>Bacteria</taxon>
        <taxon>Pseudomonadati</taxon>
        <taxon>Bacteroidota</taxon>
        <taxon>Cytophagia</taxon>
        <taxon>Cytophagales</taxon>
        <taxon>Cyclobacteriaceae</taxon>
        <taxon>Algoriphagus</taxon>
    </lineage>
</organism>
<reference evidence="1 2" key="1">
    <citation type="submission" date="2023-08" db="EMBL/GenBank/DDBJ databases">
        <title>Draft genome sequence of Algoriphagus confluentis.</title>
        <authorList>
            <person name="Takatani N."/>
            <person name="Hosokawa M."/>
            <person name="Sawabe T."/>
        </authorList>
    </citation>
    <scope>NUCLEOTIDE SEQUENCE [LARGE SCALE GENOMIC DNA]</scope>
    <source>
        <strain evidence="1 2">NBRC 111222</strain>
    </source>
</reference>
<evidence type="ECO:0000313" key="1">
    <source>
        <dbReference type="EMBL" id="GMQ28999.1"/>
    </source>
</evidence>
<sequence>MKILQVPETSYPKCKQVNVLKKYLFLVVLLTIAYAGSAQQLSSSEAFWKSLSAHCGKAYEGKLVSPESDPRFSGRLVMHLRSCEEGKIRIPFFVGEDRSRTWVLTRDEAGLIQLKHDHRHEDGSEDQVTQYGGKASNAGSLTAQFFPADQFTANLLPAAVGNVWWITLDETSFTYNLRRLGSPTLFTVKFDLTQPIDAPEAPWGWVD</sequence>
<name>A0ABQ6PLZ6_9BACT</name>
<dbReference type="Proteomes" id="UP001338309">
    <property type="component" value="Unassembled WGS sequence"/>
</dbReference>
<evidence type="ECO:0008006" key="3">
    <source>
        <dbReference type="Google" id="ProtNLM"/>
    </source>
</evidence>